<sequence>MTMDTPASSAPLADPMAHRLGYLLRRASSTMMADLGGALTPFGVSPVEATVLAVIGANPGCTQSDIARLLGIKRANMVPIIARLGAEGLVEKTPMNGRSSALRLTAAGESSHRAVEETMDRHEARFEAMLAGHDIAELRATLMLIIQPQED</sequence>
<feature type="domain" description="HTH marR-type" evidence="1">
    <location>
        <begin position="17"/>
        <end position="147"/>
    </location>
</feature>
<gene>
    <name evidence="2" type="ORF">GGR43_003134</name>
</gene>
<dbReference type="Gene3D" id="1.10.10.10">
    <property type="entry name" value="Winged helix-like DNA-binding domain superfamily/Winged helix DNA-binding domain"/>
    <property type="match status" value="1"/>
</dbReference>
<dbReference type="Pfam" id="PF12802">
    <property type="entry name" value="MarR_2"/>
    <property type="match status" value="1"/>
</dbReference>
<evidence type="ECO:0000259" key="1">
    <source>
        <dbReference type="PROSITE" id="PS50995"/>
    </source>
</evidence>
<evidence type="ECO:0000313" key="2">
    <source>
        <dbReference type="EMBL" id="MBB3927405.1"/>
    </source>
</evidence>
<dbReference type="InterPro" id="IPR036390">
    <property type="entry name" value="WH_DNA-bd_sf"/>
</dbReference>
<name>A0A7W6FQX3_9SPHN</name>
<evidence type="ECO:0000313" key="3">
    <source>
        <dbReference type="Proteomes" id="UP000571950"/>
    </source>
</evidence>
<dbReference type="Proteomes" id="UP000571950">
    <property type="component" value="Unassembled WGS sequence"/>
</dbReference>
<dbReference type="InterPro" id="IPR039422">
    <property type="entry name" value="MarR/SlyA-like"/>
</dbReference>
<dbReference type="PANTHER" id="PTHR33164">
    <property type="entry name" value="TRANSCRIPTIONAL REGULATOR, MARR FAMILY"/>
    <property type="match status" value="1"/>
</dbReference>
<dbReference type="PANTHER" id="PTHR33164:SF43">
    <property type="entry name" value="HTH-TYPE TRANSCRIPTIONAL REPRESSOR YETL"/>
    <property type="match status" value="1"/>
</dbReference>
<dbReference type="RefSeq" id="WP_188072899.1">
    <property type="nucleotide sequence ID" value="NZ_BSPS01000133.1"/>
</dbReference>
<reference evidence="2 3" key="1">
    <citation type="submission" date="2020-08" db="EMBL/GenBank/DDBJ databases">
        <title>Genomic Encyclopedia of Type Strains, Phase IV (KMG-IV): sequencing the most valuable type-strain genomes for metagenomic binning, comparative biology and taxonomic classification.</title>
        <authorList>
            <person name="Goeker M."/>
        </authorList>
    </citation>
    <scope>NUCLEOTIDE SEQUENCE [LARGE SCALE GENOMIC DNA]</scope>
    <source>
        <strain evidence="2 3">DSM 26189</strain>
    </source>
</reference>
<dbReference type="GO" id="GO:0006950">
    <property type="term" value="P:response to stress"/>
    <property type="evidence" value="ECO:0007669"/>
    <property type="project" value="TreeGrafter"/>
</dbReference>
<dbReference type="GO" id="GO:0003700">
    <property type="term" value="F:DNA-binding transcription factor activity"/>
    <property type="evidence" value="ECO:0007669"/>
    <property type="project" value="InterPro"/>
</dbReference>
<dbReference type="EMBL" id="JACIDT010000011">
    <property type="protein sequence ID" value="MBB3927405.1"/>
    <property type="molecule type" value="Genomic_DNA"/>
</dbReference>
<dbReference type="AlphaFoldDB" id="A0A7W6FQX3"/>
<keyword evidence="3" id="KW-1185">Reference proteome</keyword>
<proteinExistence type="predicted"/>
<dbReference type="SMART" id="SM00347">
    <property type="entry name" value="HTH_MARR"/>
    <property type="match status" value="1"/>
</dbReference>
<comment type="caution">
    <text evidence="2">The sequence shown here is derived from an EMBL/GenBank/DDBJ whole genome shotgun (WGS) entry which is preliminary data.</text>
</comment>
<dbReference type="InterPro" id="IPR036388">
    <property type="entry name" value="WH-like_DNA-bd_sf"/>
</dbReference>
<accession>A0A7W6FQX3</accession>
<dbReference type="InterPro" id="IPR000835">
    <property type="entry name" value="HTH_MarR-typ"/>
</dbReference>
<dbReference type="GO" id="GO:0003677">
    <property type="term" value="F:DNA binding"/>
    <property type="evidence" value="ECO:0007669"/>
    <property type="project" value="UniProtKB-KW"/>
</dbReference>
<protein>
    <submittedName>
        <fullName evidence="2">DNA-binding MarR family transcriptional regulator</fullName>
    </submittedName>
</protein>
<dbReference type="SUPFAM" id="SSF46785">
    <property type="entry name" value="Winged helix' DNA-binding domain"/>
    <property type="match status" value="1"/>
</dbReference>
<organism evidence="2 3">
    <name type="scientific">Sphingobium jiangsuense</name>
    <dbReference type="NCBI Taxonomy" id="870476"/>
    <lineage>
        <taxon>Bacteria</taxon>
        <taxon>Pseudomonadati</taxon>
        <taxon>Pseudomonadota</taxon>
        <taxon>Alphaproteobacteria</taxon>
        <taxon>Sphingomonadales</taxon>
        <taxon>Sphingomonadaceae</taxon>
        <taxon>Sphingobium</taxon>
    </lineage>
</organism>
<keyword evidence="2" id="KW-0238">DNA-binding</keyword>
<dbReference type="PROSITE" id="PS50995">
    <property type="entry name" value="HTH_MARR_2"/>
    <property type="match status" value="1"/>
</dbReference>